<keyword evidence="3" id="KW-0028">Amino-acid biosynthesis</keyword>
<accession>A0A8J3YSV6</accession>
<evidence type="ECO:0000259" key="5">
    <source>
        <dbReference type="Pfam" id="PF00733"/>
    </source>
</evidence>
<comment type="catalytic activity">
    <reaction evidence="4">
        <text>L-aspartate + L-glutamine + ATP + H2O = L-asparagine + L-glutamate + AMP + diphosphate + H(+)</text>
        <dbReference type="Rhea" id="RHEA:12228"/>
        <dbReference type="ChEBI" id="CHEBI:15377"/>
        <dbReference type="ChEBI" id="CHEBI:15378"/>
        <dbReference type="ChEBI" id="CHEBI:29985"/>
        <dbReference type="ChEBI" id="CHEBI:29991"/>
        <dbReference type="ChEBI" id="CHEBI:30616"/>
        <dbReference type="ChEBI" id="CHEBI:33019"/>
        <dbReference type="ChEBI" id="CHEBI:58048"/>
        <dbReference type="ChEBI" id="CHEBI:58359"/>
        <dbReference type="ChEBI" id="CHEBI:456215"/>
        <dbReference type="EC" id="6.3.5.4"/>
    </reaction>
</comment>
<organism evidence="6 7">
    <name type="scientific">Virgisporangium aliadipatigenens</name>
    <dbReference type="NCBI Taxonomy" id="741659"/>
    <lineage>
        <taxon>Bacteria</taxon>
        <taxon>Bacillati</taxon>
        <taxon>Actinomycetota</taxon>
        <taxon>Actinomycetes</taxon>
        <taxon>Micromonosporales</taxon>
        <taxon>Micromonosporaceae</taxon>
        <taxon>Virgisporangium</taxon>
    </lineage>
</organism>
<dbReference type="Pfam" id="PF00733">
    <property type="entry name" value="Asn_synthase"/>
    <property type="match status" value="1"/>
</dbReference>
<dbReference type="EMBL" id="BOPF01000025">
    <property type="protein sequence ID" value="GIJ49265.1"/>
    <property type="molecule type" value="Genomic_DNA"/>
</dbReference>
<dbReference type="InterPro" id="IPR029055">
    <property type="entry name" value="Ntn_hydrolases_N"/>
</dbReference>
<dbReference type="GO" id="GO:0004066">
    <property type="term" value="F:asparagine synthase (glutamine-hydrolyzing) activity"/>
    <property type="evidence" value="ECO:0007669"/>
    <property type="project" value="UniProtKB-EC"/>
</dbReference>
<dbReference type="InterPro" id="IPR051786">
    <property type="entry name" value="ASN_synthetase/amidase"/>
</dbReference>
<dbReference type="GO" id="GO:0006529">
    <property type="term" value="P:asparagine biosynthetic process"/>
    <property type="evidence" value="ECO:0007669"/>
    <property type="project" value="UniProtKB-KW"/>
</dbReference>
<evidence type="ECO:0000256" key="3">
    <source>
        <dbReference type="ARBA" id="ARBA00022888"/>
    </source>
</evidence>
<dbReference type="Proteomes" id="UP000619260">
    <property type="component" value="Unassembled WGS sequence"/>
</dbReference>
<evidence type="ECO:0000313" key="7">
    <source>
        <dbReference type="Proteomes" id="UP000619260"/>
    </source>
</evidence>
<dbReference type="InterPro" id="IPR014729">
    <property type="entry name" value="Rossmann-like_a/b/a_fold"/>
</dbReference>
<keyword evidence="7" id="KW-1185">Reference proteome</keyword>
<evidence type="ECO:0000256" key="1">
    <source>
        <dbReference type="ARBA" id="ARBA00005187"/>
    </source>
</evidence>
<evidence type="ECO:0000256" key="4">
    <source>
        <dbReference type="ARBA" id="ARBA00048741"/>
    </source>
</evidence>
<comment type="pathway">
    <text evidence="1">Amino-acid biosynthesis; L-asparagine biosynthesis; L-asparagine from L-aspartate (L-Gln route): step 1/1.</text>
</comment>
<dbReference type="SUPFAM" id="SSF52402">
    <property type="entry name" value="Adenine nucleotide alpha hydrolases-like"/>
    <property type="match status" value="1"/>
</dbReference>
<dbReference type="SUPFAM" id="SSF56235">
    <property type="entry name" value="N-terminal nucleophile aminohydrolases (Ntn hydrolases)"/>
    <property type="match status" value="1"/>
</dbReference>
<dbReference type="Gene3D" id="3.60.20.10">
    <property type="entry name" value="Glutamine Phosphoribosylpyrophosphate, subunit 1, domain 1"/>
    <property type="match status" value="1"/>
</dbReference>
<gene>
    <name evidence="6" type="ORF">Val02_61510</name>
</gene>
<dbReference type="CDD" id="cd01991">
    <property type="entry name" value="Asn_synthase_B_C"/>
    <property type="match status" value="1"/>
</dbReference>
<comment type="caution">
    <text evidence="6">The sequence shown here is derived from an EMBL/GenBank/DDBJ whole genome shotgun (WGS) entry which is preliminary data.</text>
</comment>
<sequence>MRLDGRPASAELAAAMLAASVVPAADRAVHRDGPVAIAGGNPAVDGWMPARATLRAEGAACLDGLLGDWVTAVWDPVDGCLTLARAPLGTHRILVHRTPERILFGTEMGQLRAAGVPMHVDEVVLAEALARAPTTIDETLVRGVRRLPAGELLEIRPGPGTVAQRAFSSLRGIVPPLHGPDLDAAARAVRAALTAAVDAAVPDEGVGVQLSGGVDSSAVLGVACRMPHRSVRVQPISMVFPGRACDETPFIEAVERHLGVRSLRLTPEPYDWDHWRAWAARAVELPVRPNAAMTHTLLRTARAEGLPVMLTGEGGDDWFHGKRYHFADLARTGRWATLWRQSGTARTPRGMRTRLALMWHHGVRPRPGGARPTVPWLRRDRLAGLGLDERWARSAAADASRFCSADHHGRWRPSILRASGPLFDAFRLSVAATGTGWRHPLHDQRVVRAVLGIAGSTLHAPDLTKRVLRAAVAEVLPPPVRARRDKAFFDLEVVLAVEAAGGPAVLRDGPLVRDGWIDPDAVERAWGPVSAAAHAGRRPAPADDHIVHLWELFGLHTFLVSGGITG</sequence>
<keyword evidence="3" id="KW-0061">Asparagine biosynthesis</keyword>
<dbReference type="PANTHER" id="PTHR43284">
    <property type="entry name" value="ASPARAGINE SYNTHETASE (GLUTAMINE-HYDROLYZING)"/>
    <property type="match status" value="1"/>
</dbReference>
<proteinExistence type="predicted"/>
<dbReference type="InterPro" id="IPR001962">
    <property type="entry name" value="Asn_synthase"/>
</dbReference>
<reference evidence="6" key="1">
    <citation type="submission" date="2021-01" db="EMBL/GenBank/DDBJ databases">
        <title>Whole genome shotgun sequence of Virgisporangium aliadipatigenens NBRC 105644.</title>
        <authorList>
            <person name="Komaki H."/>
            <person name="Tamura T."/>
        </authorList>
    </citation>
    <scope>NUCLEOTIDE SEQUENCE</scope>
    <source>
        <strain evidence="6">NBRC 105644</strain>
    </source>
</reference>
<dbReference type="PANTHER" id="PTHR43284:SF1">
    <property type="entry name" value="ASPARAGINE SYNTHETASE"/>
    <property type="match status" value="1"/>
</dbReference>
<evidence type="ECO:0000256" key="2">
    <source>
        <dbReference type="ARBA" id="ARBA00012737"/>
    </source>
</evidence>
<name>A0A8J3YSV6_9ACTN</name>
<dbReference type="AlphaFoldDB" id="A0A8J3YSV6"/>
<evidence type="ECO:0000313" key="6">
    <source>
        <dbReference type="EMBL" id="GIJ49265.1"/>
    </source>
</evidence>
<dbReference type="Gene3D" id="3.40.50.620">
    <property type="entry name" value="HUPs"/>
    <property type="match status" value="1"/>
</dbReference>
<protein>
    <recommendedName>
        <fullName evidence="2">asparagine synthase (glutamine-hydrolyzing)</fullName>
        <ecNumber evidence="2">6.3.5.4</ecNumber>
    </recommendedName>
</protein>
<dbReference type="EC" id="6.3.5.4" evidence="2"/>
<feature type="domain" description="Asparagine synthetase" evidence="5">
    <location>
        <begin position="189"/>
        <end position="531"/>
    </location>
</feature>